<dbReference type="AlphaFoldDB" id="A0A2A6FV94"/>
<evidence type="ECO:0000256" key="1">
    <source>
        <dbReference type="SAM" id="Phobius"/>
    </source>
</evidence>
<evidence type="ECO:0000313" key="3">
    <source>
        <dbReference type="Proteomes" id="UP000219994"/>
    </source>
</evidence>
<gene>
    <name evidence="2" type="ORF">B5766_01315</name>
</gene>
<accession>A0A2A6FV94</accession>
<keyword evidence="1" id="KW-0812">Transmembrane</keyword>
<organism evidence="2 3">
    <name type="scientific">Candidatus Lumbricidiphila eiseniae</name>
    <dbReference type="NCBI Taxonomy" id="1969409"/>
    <lineage>
        <taxon>Bacteria</taxon>
        <taxon>Bacillati</taxon>
        <taxon>Actinomycetota</taxon>
        <taxon>Actinomycetes</taxon>
        <taxon>Micrococcales</taxon>
        <taxon>Microbacteriaceae</taxon>
        <taxon>Candidatus Lumbricidiphila</taxon>
    </lineage>
</organism>
<keyword evidence="1" id="KW-0472">Membrane</keyword>
<feature type="transmembrane region" description="Helical" evidence="1">
    <location>
        <begin position="237"/>
        <end position="255"/>
    </location>
</feature>
<dbReference type="EMBL" id="NAEP01000017">
    <property type="protein sequence ID" value="PDQ36363.1"/>
    <property type="molecule type" value="Genomic_DNA"/>
</dbReference>
<dbReference type="Proteomes" id="UP000219994">
    <property type="component" value="Unassembled WGS sequence"/>
</dbReference>
<keyword evidence="1" id="KW-1133">Transmembrane helix</keyword>
<feature type="transmembrane region" description="Helical" evidence="1">
    <location>
        <begin position="315"/>
        <end position="337"/>
    </location>
</feature>
<reference evidence="3" key="1">
    <citation type="submission" date="2017-03" db="EMBL/GenBank/DDBJ databases">
        <authorList>
            <person name="Lund M.B."/>
        </authorList>
    </citation>
    <scope>NUCLEOTIDE SEQUENCE [LARGE SCALE GENOMIC DNA]</scope>
</reference>
<proteinExistence type="predicted"/>
<sequence>MSTFTVFHEAIMSVFCRSWKYLLVLLSLTVLLSAAPTLNLLVTAQTVRTLEARISAGSNVLIVTSNGGSVDAATCLALNSNSTILHAGTVNSHRVTALRSAPGAVFERATVSPEYLDIVSPHQRKWTNGAYLGSAIAQELSISFDAPIEFMDGQKTTAVAPINDLRDETRKRWVFVTQPPGSRASECWIETKPGAADDIRALIPGVFHLDSELKINTLIANDDSEIRDTWKTRPSQFAGITSGVLAAFLLALLLWSRRSEYALYSLVGFSTADTVRLAVFEQLFYLVPALLLSTAVWGNAWIWCTGGELLSLRTALTQSLFAYSVAALLLTIPALLITRGNLGKAVRNHE</sequence>
<name>A0A2A6FV94_9MICO</name>
<feature type="transmembrane region" description="Helical" evidence="1">
    <location>
        <begin position="283"/>
        <end position="303"/>
    </location>
</feature>
<evidence type="ECO:0000313" key="2">
    <source>
        <dbReference type="EMBL" id="PDQ36363.1"/>
    </source>
</evidence>
<comment type="caution">
    <text evidence="2">The sequence shown here is derived from an EMBL/GenBank/DDBJ whole genome shotgun (WGS) entry which is preliminary data.</text>
</comment>
<evidence type="ECO:0008006" key="4">
    <source>
        <dbReference type="Google" id="ProtNLM"/>
    </source>
</evidence>
<protein>
    <recommendedName>
        <fullName evidence="4">ABC3 transporter permease protein domain-containing protein</fullName>
    </recommendedName>
</protein>